<evidence type="ECO:0000256" key="1">
    <source>
        <dbReference type="SAM" id="Coils"/>
    </source>
</evidence>
<feature type="compositionally biased region" description="Basic and acidic residues" evidence="2">
    <location>
        <begin position="81"/>
        <end position="103"/>
    </location>
</feature>
<organism evidence="3 4">
    <name type="scientific">Phytophthora pseudosyringae</name>
    <dbReference type="NCBI Taxonomy" id="221518"/>
    <lineage>
        <taxon>Eukaryota</taxon>
        <taxon>Sar</taxon>
        <taxon>Stramenopiles</taxon>
        <taxon>Oomycota</taxon>
        <taxon>Peronosporomycetes</taxon>
        <taxon>Peronosporales</taxon>
        <taxon>Peronosporaceae</taxon>
        <taxon>Phytophthora</taxon>
    </lineage>
</organism>
<keyword evidence="4" id="KW-1185">Reference proteome</keyword>
<feature type="compositionally biased region" description="Basic and acidic residues" evidence="2">
    <location>
        <begin position="221"/>
        <end position="249"/>
    </location>
</feature>
<gene>
    <name evidence="3" type="ORF">PHYPSEUDO_013070</name>
</gene>
<dbReference type="PANTHER" id="PTHR22093:SF0">
    <property type="entry name" value="LEUKOCYTE RECEPTOR CLUSTER MEMBER 1"/>
    <property type="match status" value="1"/>
</dbReference>
<comment type="caution">
    <text evidence="3">The sequence shown here is derived from an EMBL/GenBank/DDBJ whole genome shotgun (WGS) entry which is preliminary data.</text>
</comment>
<sequence>MGGGGLRILPHKKWHVWRRDNIERVLRDEREHEEQQQALDAKDRRLAQERRAQQLVAADAELQHEHINLFQAEEVQASSRETAKRNSRDRKQNGADDTLERHGRLPWYAQTDDAATQQPTARQERKRKRELEATDPLQHMRPKEERPLFALEEKEEGRRRYKEAEEGGPAGGDRRKYSARYDHSPEREARRRRSGYDEEREDKRSRKRHKEKKGKHKRSKKEALLQELRREREERERSERRRAERLMHG</sequence>
<dbReference type="InterPro" id="IPR039875">
    <property type="entry name" value="LENG1-like"/>
</dbReference>
<evidence type="ECO:0008006" key="5">
    <source>
        <dbReference type="Google" id="ProtNLM"/>
    </source>
</evidence>
<dbReference type="EMBL" id="JAGDFM010000066">
    <property type="protein sequence ID" value="KAG7388110.1"/>
    <property type="molecule type" value="Genomic_DNA"/>
</dbReference>
<proteinExistence type="predicted"/>
<dbReference type="AlphaFoldDB" id="A0A8T1W7G6"/>
<feature type="coiled-coil region" evidence="1">
    <location>
        <begin position="22"/>
        <end position="52"/>
    </location>
</feature>
<dbReference type="Proteomes" id="UP000694044">
    <property type="component" value="Unassembled WGS sequence"/>
</dbReference>
<accession>A0A8T1W7G6</accession>
<dbReference type="OrthoDB" id="167771at2759"/>
<reference evidence="3" key="1">
    <citation type="submission" date="2021-02" db="EMBL/GenBank/DDBJ databases">
        <authorList>
            <person name="Palmer J.M."/>
        </authorList>
    </citation>
    <scope>NUCLEOTIDE SEQUENCE</scope>
    <source>
        <strain evidence="3">SCRP734</strain>
    </source>
</reference>
<keyword evidence="1" id="KW-0175">Coiled coil</keyword>
<evidence type="ECO:0000256" key="2">
    <source>
        <dbReference type="SAM" id="MobiDB-lite"/>
    </source>
</evidence>
<feature type="region of interest" description="Disordered" evidence="2">
    <location>
        <begin position="73"/>
        <end position="249"/>
    </location>
</feature>
<feature type="compositionally biased region" description="Basic residues" evidence="2">
    <location>
        <begin position="205"/>
        <end position="220"/>
    </location>
</feature>
<name>A0A8T1W7G6_9STRA</name>
<feature type="compositionally biased region" description="Basic and acidic residues" evidence="2">
    <location>
        <begin position="172"/>
        <end position="204"/>
    </location>
</feature>
<dbReference type="PANTHER" id="PTHR22093">
    <property type="entry name" value="LEUKOCYTE RECEPTOR CLUSTER LRC MEMBER 1"/>
    <property type="match status" value="1"/>
</dbReference>
<feature type="compositionally biased region" description="Basic and acidic residues" evidence="2">
    <location>
        <begin position="141"/>
        <end position="165"/>
    </location>
</feature>
<evidence type="ECO:0000313" key="3">
    <source>
        <dbReference type="EMBL" id="KAG7388110.1"/>
    </source>
</evidence>
<evidence type="ECO:0000313" key="4">
    <source>
        <dbReference type="Proteomes" id="UP000694044"/>
    </source>
</evidence>
<protein>
    <recommendedName>
        <fullName evidence="5">CBF1-interacting co-repressor CIR N-terminal domain-containing protein</fullName>
    </recommendedName>
</protein>